<sequence>MIIESKAPTRVDFAGSTLDIWPLYLFHPGSVTLNAAISLYASCRIETNGSESIRLVSRDIQREESFPSFAALMKTKRYRLPLLAEIAKFFCPQGGFTLMTDSEAPAGAGIGGSSAMAVAICAALDRFTGAGKSKEDWIHISRDAEAIVINVPTGTQDHYPPAFGGAAAIELPPGGEHRVELRVNLDELERRVVVCYTGKPRQHGINNWEVFKAQIGGKRAVQQSLERISEVAQSMRVAFEKPDWKEAGRLMREEWSFRKRNLPTISTKTIDRVIESARRNGALAGKVCGAGGGGCVVLLIEPDARDRAEKAVTEAGGEVLHAAIDRRGVSVVFR</sequence>
<comment type="caution">
    <text evidence="8">The sequence shown here is derived from an EMBL/GenBank/DDBJ whole genome shotgun (WGS) entry which is preliminary data.</text>
</comment>
<dbReference type="Gene3D" id="3.30.230.120">
    <property type="match status" value="1"/>
</dbReference>
<dbReference type="SUPFAM" id="SSF54211">
    <property type="entry name" value="Ribosomal protein S5 domain 2-like"/>
    <property type="match status" value="1"/>
</dbReference>
<dbReference type="PANTHER" id="PTHR32463">
    <property type="entry name" value="L-FUCOSE KINASE"/>
    <property type="match status" value="1"/>
</dbReference>
<protein>
    <recommendedName>
        <fullName evidence="10">GHMP kinase</fullName>
    </recommendedName>
</protein>
<dbReference type="InterPro" id="IPR014606">
    <property type="entry name" value="Heptose_7-P_kinase"/>
</dbReference>
<dbReference type="InterPro" id="IPR013750">
    <property type="entry name" value="GHMP_kinase_C_dom"/>
</dbReference>
<keyword evidence="9" id="KW-1185">Reference proteome</keyword>
<evidence type="ECO:0000313" key="8">
    <source>
        <dbReference type="EMBL" id="MBA0084056.1"/>
    </source>
</evidence>
<dbReference type="PIRSF" id="PIRSF036406">
    <property type="entry name" value="Hept_kin"/>
    <property type="match status" value="1"/>
</dbReference>
<dbReference type="GO" id="GO:0005524">
    <property type="term" value="F:ATP binding"/>
    <property type="evidence" value="ECO:0007669"/>
    <property type="project" value="UniProtKB-KW"/>
</dbReference>
<evidence type="ECO:0000259" key="7">
    <source>
        <dbReference type="Pfam" id="PF08544"/>
    </source>
</evidence>
<dbReference type="SUPFAM" id="SSF55060">
    <property type="entry name" value="GHMP Kinase, C-terminal domain"/>
    <property type="match status" value="1"/>
</dbReference>
<feature type="domain" description="GHMP kinase N-terminal" evidence="6">
    <location>
        <begin position="86"/>
        <end position="165"/>
    </location>
</feature>
<name>A0A7V8NMI3_9BACT</name>
<evidence type="ECO:0000259" key="6">
    <source>
        <dbReference type="Pfam" id="PF00288"/>
    </source>
</evidence>
<evidence type="ECO:0008006" key="10">
    <source>
        <dbReference type="Google" id="ProtNLM"/>
    </source>
</evidence>
<feature type="domain" description="GHMP kinase C-terminal" evidence="7">
    <location>
        <begin position="235"/>
        <end position="316"/>
    </location>
</feature>
<dbReference type="InterPro" id="IPR001174">
    <property type="entry name" value="HddA/FKP"/>
</dbReference>
<evidence type="ECO:0000256" key="1">
    <source>
        <dbReference type="ARBA" id="ARBA00022679"/>
    </source>
</evidence>
<dbReference type="Proteomes" id="UP000567293">
    <property type="component" value="Unassembled WGS sequence"/>
</dbReference>
<evidence type="ECO:0000256" key="5">
    <source>
        <dbReference type="ARBA" id="ARBA00038121"/>
    </source>
</evidence>
<dbReference type="InterPro" id="IPR006204">
    <property type="entry name" value="GHMP_kinase_N_dom"/>
</dbReference>
<dbReference type="InterPro" id="IPR036554">
    <property type="entry name" value="GHMP_kinase_C_sf"/>
</dbReference>
<dbReference type="PANTHER" id="PTHR32463:SF0">
    <property type="entry name" value="L-FUCOSE KINASE"/>
    <property type="match status" value="1"/>
</dbReference>
<dbReference type="GO" id="GO:0042352">
    <property type="term" value="P:GDP-L-fucose salvage"/>
    <property type="evidence" value="ECO:0007669"/>
    <property type="project" value="TreeGrafter"/>
</dbReference>
<evidence type="ECO:0000256" key="2">
    <source>
        <dbReference type="ARBA" id="ARBA00022741"/>
    </source>
</evidence>
<dbReference type="InterPro" id="IPR052203">
    <property type="entry name" value="GHMP_Kinase-Related"/>
</dbReference>
<dbReference type="AlphaFoldDB" id="A0A7V8NMI3"/>
<keyword evidence="2" id="KW-0547">Nucleotide-binding</keyword>
<accession>A0A7V8NMI3</accession>
<evidence type="ECO:0000256" key="4">
    <source>
        <dbReference type="ARBA" id="ARBA00022840"/>
    </source>
</evidence>
<keyword evidence="1" id="KW-0808">Transferase</keyword>
<evidence type="ECO:0000256" key="3">
    <source>
        <dbReference type="ARBA" id="ARBA00022777"/>
    </source>
</evidence>
<reference evidence="8" key="1">
    <citation type="submission" date="2020-06" db="EMBL/GenBank/DDBJ databases">
        <title>Legume-microbial interactions unlock mineral nutrients during tropical forest succession.</title>
        <authorList>
            <person name="Epihov D.Z."/>
        </authorList>
    </citation>
    <scope>NUCLEOTIDE SEQUENCE [LARGE SCALE GENOMIC DNA]</scope>
    <source>
        <strain evidence="8">Pan2503</strain>
    </source>
</reference>
<comment type="similarity">
    <text evidence="5">Belongs to the GHMP kinase family.</text>
</comment>
<dbReference type="InterPro" id="IPR020568">
    <property type="entry name" value="Ribosomal_Su5_D2-typ_SF"/>
</dbReference>
<gene>
    <name evidence="8" type="ORF">HRJ53_03585</name>
</gene>
<dbReference type="PRINTS" id="PR00960">
    <property type="entry name" value="LMBPPROTEIN"/>
</dbReference>
<keyword evidence="3" id="KW-0418">Kinase</keyword>
<dbReference type="Pfam" id="PF00288">
    <property type="entry name" value="GHMP_kinases_N"/>
    <property type="match status" value="1"/>
</dbReference>
<evidence type="ECO:0000313" key="9">
    <source>
        <dbReference type="Proteomes" id="UP000567293"/>
    </source>
</evidence>
<dbReference type="Pfam" id="PF08544">
    <property type="entry name" value="GHMP_kinases_C"/>
    <property type="match status" value="1"/>
</dbReference>
<dbReference type="EMBL" id="JACDQQ010000350">
    <property type="protein sequence ID" value="MBA0084056.1"/>
    <property type="molecule type" value="Genomic_DNA"/>
</dbReference>
<keyword evidence="4" id="KW-0067">ATP-binding</keyword>
<organism evidence="8 9">
    <name type="scientific">Candidatus Acidiferrum panamense</name>
    <dbReference type="NCBI Taxonomy" id="2741543"/>
    <lineage>
        <taxon>Bacteria</taxon>
        <taxon>Pseudomonadati</taxon>
        <taxon>Acidobacteriota</taxon>
        <taxon>Terriglobia</taxon>
        <taxon>Candidatus Acidiferrales</taxon>
        <taxon>Candidatus Acidiferrum</taxon>
    </lineage>
</organism>
<dbReference type="GO" id="GO:0050201">
    <property type="term" value="F:fucokinase activity"/>
    <property type="evidence" value="ECO:0007669"/>
    <property type="project" value="TreeGrafter"/>
</dbReference>
<proteinExistence type="inferred from homology"/>